<sequence length="92" mass="10949">MDIINKLNLRSYRTYFQKAWKSKHTRYVNSGQSHRQYRLKLLETEKIRDKKTAMTSLSGLQAMMNFRILVRENVGVSKIFKDRILAWQGIKA</sequence>
<proteinExistence type="predicted"/>
<dbReference type="AlphaFoldDB" id="A0A0G3CFX9"/>
<organism evidence="1 2">
    <name type="scientific">Methanosarcina barkeri CM1</name>
    <dbReference type="NCBI Taxonomy" id="796385"/>
    <lineage>
        <taxon>Archaea</taxon>
        <taxon>Methanobacteriati</taxon>
        <taxon>Methanobacteriota</taxon>
        <taxon>Stenosarchaea group</taxon>
        <taxon>Methanomicrobia</taxon>
        <taxon>Methanosarcinales</taxon>
        <taxon>Methanosarcinaceae</taxon>
        <taxon>Methanosarcina</taxon>
    </lineage>
</organism>
<reference evidence="2" key="1">
    <citation type="submission" date="2014-06" db="EMBL/GenBank/DDBJ databases">
        <title>The complete genome sequence of Methanosarcina barkeri CM1.</title>
        <authorList>
            <consortium name="Pastoral Greenhouse Gas Research Consortium"/>
            <person name="Lambie S.C."/>
            <person name="Leahy S.C."/>
            <person name="Kelly W.J."/>
            <person name="Li D."/>
            <person name="Reilly K."/>
            <person name="Attwood G.T."/>
            <person name="Altermann E."/>
        </authorList>
    </citation>
    <scope>NUCLEOTIDE SEQUENCE [LARGE SCALE GENOMIC DNA]</scope>
    <source>
        <strain evidence="2">CM1</strain>
    </source>
</reference>
<name>A0A0G3CFX9_METBA</name>
<dbReference type="PATRIC" id="fig|796385.3.peg.2262"/>
<dbReference type="GeneID" id="24845995"/>
<dbReference type="GeneID" id="24885518"/>
<dbReference type="Proteomes" id="UP000035331">
    <property type="component" value="Chromosome"/>
</dbReference>
<reference evidence="1 2" key="2">
    <citation type="journal article" date="2015" name="Stand. Genomic Sci.">
        <title>The complete genome sequence of the rumen methanogen Methanosarcina barkeri CM1.</title>
        <authorList>
            <person name="Lambie S.C."/>
            <person name="Kelly W.J."/>
            <person name="Leahy S.C."/>
            <person name="Li D."/>
            <person name="Reilly K."/>
            <person name="McAllister T.A."/>
            <person name="Valle E.R."/>
            <person name="Attwood G.T."/>
            <person name="Altermann E."/>
        </authorList>
    </citation>
    <scope>NUCLEOTIDE SEQUENCE [LARGE SCALE GENOMIC DNA]</scope>
    <source>
        <strain evidence="1 2">CM1</strain>
    </source>
</reference>
<accession>A0A0G3CFX9</accession>
<dbReference type="EMBL" id="CP008746">
    <property type="protein sequence ID" value="AKJ38848.1"/>
    <property type="molecule type" value="Genomic_DNA"/>
</dbReference>
<evidence type="ECO:0000313" key="1">
    <source>
        <dbReference type="EMBL" id="AKJ38848.1"/>
    </source>
</evidence>
<gene>
    <name evidence="1" type="ORF">MCM1_1819</name>
</gene>
<dbReference type="RefSeq" id="WP_048121299.1">
    <property type="nucleotide sequence ID" value="NZ_CP008746.1"/>
</dbReference>
<protein>
    <submittedName>
        <fullName evidence="1">Uncharacterized protein</fullName>
    </submittedName>
</protein>
<evidence type="ECO:0000313" key="2">
    <source>
        <dbReference type="Proteomes" id="UP000035331"/>
    </source>
</evidence>